<feature type="domain" description="Timeless N-terminal" evidence="6">
    <location>
        <begin position="51"/>
        <end position="319"/>
    </location>
</feature>
<feature type="region of interest" description="Disordered" evidence="5">
    <location>
        <begin position="1002"/>
        <end position="1145"/>
    </location>
</feature>
<keyword evidence="2" id="KW-0236">DNA replication inhibitor</keyword>
<feature type="compositionally biased region" description="Low complexity" evidence="5">
    <location>
        <begin position="1045"/>
        <end position="1056"/>
    </location>
</feature>
<dbReference type="GO" id="GO:0031298">
    <property type="term" value="C:replication fork protection complex"/>
    <property type="evidence" value="ECO:0007669"/>
    <property type="project" value="TreeGrafter"/>
</dbReference>
<evidence type="ECO:0000256" key="3">
    <source>
        <dbReference type="ARBA" id="ARBA00023242"/>
    </source>
</evidence>
<feature type="compositionally biased region" description="Basic residues" evidence="5">
    <location>
        <begin position="931"/>
        <end position="941"/>
    </location>
</feature>
<dbReference type="InterPro" id="IPR006906">
    <property type="entry name" value="Timeless_N"/>
</dbReference>
<evidence type="ECO:0000259" key="6">
    <source>
        <dbReference type="Pfam" id="PF04821"/>
    </source>
</evidence>
<dbReference type="GO" id="GO:0043111">
    <property type="term" value="P:replication fork arrest"/>
    <property type="evidence" value="ECO:0007669"/>
    <property type="project" value="TreeGrafter"/>
</dbReference>
<evidence type="ECO:0000256" key="1">
    <source>
        <dbReference type="ARBA" id="ARBA00004123"/>
    </source>
</evidence>
<dbReference type="GO" id="GO:0000076">
    <property type="term" value="P:DNA replication checkpoint signaling"/>
    <property type="evidence" value="ECO:0007669"/>
    <property type="project" value="TreeGrafter"/>
</dbReference>
<reference evidence="7" key="1">
    <citation type="submission" date="2020-11" db="EMBL/GenBank/DDBJ databases">
        <authorList>
            <consortium name="DOE Joint Genome Institute"/>
            <person name="Ahrendt S."/>
            <person name="Riley R."/>
            <person name="Andreopoulos W."/>
            <person name="Labutti K."/>
            <person name="Pangilinan J."/>
            <person name="Ruiz-Duenas F.J."/>
            <person name="Barrasa J.M."/>
            <person name="Sanchez-Garcia M."/>
            <person name="Camarero S."/>
            <person name="Miyauchi S."/>
            <person name="Serrano A."/>
            <person name="Linde D."/>
            <person name="Babiker R."/>
            <person name="Drula E."/>
            <person name="Ayuso-Fernandez I."/>
            <person name="Pacheco R."/>
            <person name="Padilla G."/>
            <person name="Ferreira P."/>
            <person name="Barriuso J."/>
            <person name="Kellner H."/>
            <person name="Castanera R."/>
            <person name="Alfaro M."/>
            <person name="Ramirez L."/>
            <person name="Pisabarro A.G."/>
            <person name="Kuo A."/>
            <person name="Tritt A."/>
            <person name="Lipzen A."/>
            <person name="He G."/>
            <person name="Yan M."/>
            <person name="Ng V."/>
            <person name="Cullen D."/>
            <person name="Martin F."/>
            <person name="Rosso M.-N."/>
            <person name="Henrissat B."/>
            <person name="Hibbett D."/>
            <person name="Martinez A.T."/>
            <person name="Grigoriev I.V."/>
        </authorList>
    </citation>
    <scope>NUCLEOTIDE SEQUENCE</scope>
    <source>
        <strain evidence="7">MF-IS2</strain>
    </source>
</reference>
<evidence type="ECO:0000313" key="8">
    <source>
        <dbReference type="Proteomes" id="UP000807342"/>
    </source>
</evidence>
<feature type="compositionally biased region" description="Basic and acidic residues" evidence="5">
    <location>
        <begin position="748"/>
        <end position="760"/>
    </location>
</feature>
<keyword evidence="4" id="KW-0131">Cell cycle</keyword>
<dbReference type="EMBL" id="MU151075">
    <property type="protein sequence ID" value="KAF9452119.1"/>
    <property type="molecule type" value="Genomic_DNA"/>
</dbReference>
<feature type="compositionally biased region" description="Acidic residues" evidence="5">
    <location>
        <begin position="945"/>
        <end position="955"/>
    </location>
</feature>
<gene>
    <name evidence="7" type="ORF">P691DRAFT_772581</name>
</gene>
<name>A0A9P5XJL5_9AGAR</name>
<evidence type="ECO:0000313" key="7">
    <source>
        <dbReference type="EMBL" id="KAF9452119.1"/>
    </source>
</evidence>
<feature type="compositionally biased region" description="Basic residues" evidence="5">
    <location>
        <begin position="1021"/>
        <end position="1030"/>
    </location>
</feature>
<dbReference type="InterPro" id="IPR044998">
    <property type="entry name" value="Timeless"/>
</dbReference>
<dbReference type="PANTHER" id="PTHR22940:SF4">
    <property type="entry name" value="PROTEIN TIMELESS HOMOLOG"/>
    <property type="match status" value="1"/>
</dbReference>
<comment type="caution">
    <text evidence="7">The sequence shown here is derived from an EMBL/GenBank/DDBJ whole genome shotgun (WGS) entry which is preliminary data.</text>
</comment>
<dbReference type="Proteomes" id="UP000807342">
    <property type="component" value="Unassembled WGS sequence"/>
</dbReference>
<feature type="region of interest" description="Disordered" evidence="5">
    <location>
        <begin position="817"/>
        <end position="838"/>
    </location>
</feature>
<feature type="region of interest" description="Disordered" evidence="5">
    <location>
        <begin position="931"/>
        <end position="980"/>
    </location>
</feature>
<dbReference type="PANTHER" id="PTHR22940">
    <property type="entry name" value="TIMEOUT/TIMELESS-2"/>
    <property type="match status" value="1"/>
</dbReference>
<dbReference type="Pfam" id="PF04821">
    <property type="entry name" value="TIMELESS"/>
    <property type="match status" value="1"/>
</dbReference>
<accession>A0A9P5XJL5</accession>
<dbReference type="OrthoDB" id="310853at2759"/>
<dbReference type="AlphaFoldDB" id="A0A9P5XJL5"/>
<keyword evidence="3" id="KW-0539">Nucleus</keyword>
<dbReference type="GO" id="GO:0003677">
    <property type="term" value="F:DNA binding"/>
    <property type="evidence" value="ECO:0007669"/>
    <property type="project" value="TreeGrafter"/>
</dbReference>
<dbReference type="GO" id="GO:0006281">
    <property type="term" value="P:DNA repair"/>
    <property type="evidence" value="ECO:0007669"/>
    <property type="project" value="TreeGrafter"/>
</dbReference>
<keyword evidence="8" id="KW-1185">Reference proteome</keyword>
<feature type="compositionally biased region" description="Acidic residues" evidence="5">
    <location>
        <begin position="1058"/>
        <end position="1078"/>
    </location>
</feature>
<protein>
    <recommendedName>
        <fullName evidence="6">Timeless N-terminal domain-containing protein</fullName>
    </recommendedName>
</protein>
<evidence type="ECO:0000256" key="4">
    <source>
        <dbReference type="ARBA" id="ARBA00023306"/>
    </source>
</evidence>
<evidence type="ECO:0000256" key="2">
    <source>
        <dbReference type="ARBA" id="ARBA00022880"/>
    </source>
</evidence>
<proteinExistence type="predicted"/>
<organism evidence="7 8">
    <name type="scientific">Macrolepiota fuliginosa MF-IS2</name>
    <dbReference type="NCBI Taxonomy" id="1400762"/>
    <lineage>
        <taxon>Eukaryota</taxon>
        <taxon>Fungi</taxon>
        <taxon>Dikarya</taxon>
        <taxon>Basidiomycota</taxon>
        <taxon>Agaricomycotina</taxon>
        <taxon>Agaricomycetes</taxon>
        <taxon>Agaricomycetidae</taxon>
        <taxon>Agaricales</taxon>
        <taxon>Agaricineae</taxon>
        <taxon>Agaricaceae</taxon>
        <taxon>Macrolepiota</taxon>
    </lineage>
</organism>
<evidence type="ECO:0000256" key="5">
    <source>
        <dbReference type="SAM" id="MobiDB-lite"/>
    </source>
</evidence>
<sequence length="1145" mass="130635">MAATEIIDLTALNDADEDDENQQGYDYDARDVLEPVITRIVDALGGVENGQYRMGEQAGACLKDLKKLWRRDDTDDDRTVARIFWERRLLQNDLVPILLATAGQGRGDDKRAIACVDLMTAMTWPIDLAEELKELDDEEDKNADFTHLLESHLHYKASLVAPGVINALFNIVIPPLSKSIPERTDRDCQLVTVVLYLIRNLAFVKDLRPGANLSANQFEFTSLQSRLVKELSTANFIEFIITIAANTEKDPWLTGWNTVVLEILYLLYRGVSLTSLSTKQTNQPKEKLKRLLDTEARLRREVFSGSSTRHSRFGTTISVIHNPKKNRNSGDPQPNASVLHRQQALNQEAVDIMDIKKRQRARKGNTVDELSREDNLSVEARTVLQGLASEFLTACFNAFVSNLLKEIRLERARITEKDKLRLLFVTKFFLEYFLALRAQEQSSQSDADKSKESEKWSFGLIAEVIERDWIVWVLKRMREAVDEKPKLWTELQAGIECLTQLLLLIDNMSKEDIADPTLAESADLLQQQIIYNGDILDIALDSLRAYKQGSQSLAYLNASVYLAYALMRILERWTKDKGDGVYVRKKTVRRRRKAKGVTEEEGIPDAEEEEEAVERYEDTIQETLFTFDAFEMKFANSEINQTLLTYLARYKEFDSPDNMRRIVSLLHRQAVRAKAEGLFFNVSTLDLFKTILSEKDTFPRDQPYKDLISLINFILRKFFKALAEDTFLAVEAFFPKNRGHWKQYSSWEPERHSTKDKATAEDNGFPPDVQIKKGYSWSDQLGIAIATLVEAAQTDLITWTKDILGTARDQRYNILENTDQYSDQSQDEDNNGVDTLLRKDRPSAEALEKIKDYLIPYVDDEHADAATKNPQLKLLFRLCKFAIMDEDEDELQWYIPAAILPSDLQGMVNLINQFLETPFDLEGKKAASLLSKKRRRRRRRAPATDSEEDAVLEDDEPKKNREKKKKEKEQYKSAQFIQDSDEEYGDMDAFLQKEKTLRERAALAGAEAASQAIRPSGMRGHGMKKRRRKNKGTEPEPQPGRTNDLSDSPLSSSSSLNEDGDKDGPPSEEEGNNSDSNDDVQPAPSQPPRLVLPRPTREVTQLAGQEGKPPLRSLTPESEDGSLLKSRPERQQSRVRKLMIHSDDE</sequence>
<feature type="region of interest" description="Disordered" evidence="5">
    <location>
        <begin position="745"/>
        <end position="765"/>
    </location>
</feature>
<comment type="subcellular location">
    <subcellularLocation>
        <location evidence="1">Nucleus</location>
    </subcellularLocation>
</comment>